<accession>A0A371E753</accession>
<name>A0A371E753_MUCPR</name>
<dbReference type="EMBL" id="QJKJ01015868">
    <property type="protein sequence ID" value="RDX61840.1"/>
    <property type="molecule type" value="Genomic_DNA"/>
</dbReference>
<comment type="caution">
    <text evidence="1">The sequence shown here is derived from an EMBL/GenBank/DDBJ whole genome shotgun (WGS) entry which is preliminary data.</text>
</comment>
<gene>
    <name evidence="1" type="ORF">CR513_59895</name>
</gene>
<organism evidence="1 2">
    <name type="scientific">Mucuna pruriens</name>
    <name type="common">Velvet bean</name>
    <name type="synonym">Dolichos pruriens</name>
    <dbReference type="NCBI Taxonomy" id="157652"/>
    <lineage>
        <taxon>Eukaryota</taxon>
        <taxon>Viridiplantae</taxon>
        <taxon>Streptophyta</taxon>
        <taxon>Embryophyta</taxon>
        <taxon>Tracheophyta</taxon>
        <taxon>Spermatophyta</taxon>
        <taxon>Magnoliopsida</taxon>
        <taxon>eudicotyledons</taxon>
        <taxon>Gunneridae</taxon>
        <taxon>Pentapetalae</taxon>
        <taxon>rosids</taxon>
        <taxon>fabids</taxon>
        <taxon>Fabales</taxon>
        <taxon>Fabaceae</taxon>
        <taxon>Papilionoideae</taxon>
        <taxon>50 kb inversion clade</taxon>
        <taxon>NPAAA clade</taxon>
        <taxon>indigoferoid/millettioid clade</taxon>
        <taxon>Phaseoleae</taxon>
        <taxon>Mucuna</taxon>
    </lineage>
</organism>
<reference evidence="1" key="1">
    <citation type="submission" date="2018-05" db="EMBL/GenBank/DDBJ databases">
        <title>Draft genome of Mucuna pruriens seed.</title>
        <authorList>
            <person name="Nnadi N.E."/>
            <person name="Vos R."/>
            <person name="Hasami M.H."/>
            <person name="Devisetty U.K."/>
            <person name="Aguiy J.C."/>
        </authorList>
    </citation>
    <scope>NUCLEOTIDE SEQUENCE [LARGE SCALE GENOMIC DNA]</scope>
    <source>
        <strain evidence="1">JCA_2017</strain>
    </source>
</reference>
<keyword evidence="2" id="KW-1185">Reference proteome</keyword>
<evidence type="ECO:0008006" key="3">
    <source>
        <dbReference type="Google" id="ProtNLM"/>
    </source>
</evidence>
<proteinExistence type="predicted"/>
<feature type="non-terminal residue" evidence="1">
    <location>
        <position position="1"/>
    </location>
</feature>
<sequence>MLIFTQSSNVLANDSCISIPAIPIIISSWKIAIRHEYVTLLNNNIWSLVKLSPNKTLIGSKWVLKLK</sequence>
<protein>
    <recommendedName>
        <fullName evidence="3">Mitochondrial protein</fullName>
    </recommendedName>
</protein>
<evidence type="ECO:0000313" key="2">
    <source>
        <dbReference type="Proteomes" id="UP000257109"/>
    </source>
</evidence>
<dbReference type="Proteomes" id="UP000257109">
    <property type="component" value="Unassembled WGS sequence"/>
</dbReference>
<evidence type="ECO:0000313" key="1">
    <source>
        <dbReference type="EMBL" id="RDX61840.1"/>
    </source>
</evidence>
<dbReference type="AlphaFoldDB" id="A0A371E753"/>